<dbReference type="EMBL" id="MN913973">
    <property type="protein sequence ID" value="QJQ80242.1"/>
    <property type="molecule type" value="Genomic_DNA"/>
</dbReference>
<evidence type="ECO:0000313" key="2">
    <source>
        <dbReference type="EMBL" id="QJQ80314.1"/>
    </source>
</evidence>
<dbReference type="EMBL" id="MN913974">
    <property type="protein sequence ID" value="QJQ80314.1"/>
    <property type="molecule type" value="Genomic_DNA"/>
</dbReference>
<protein>
    <submittedName>
        <fullName evidence="2">Uncharacterized protein</fullName>
    </submittedName>
</protein>
<accession>A0A6M4EI90</accession>
<proteinExistence type="predicted"/>
<evidence type="ECO:0000313" key="1">
    <source>
        <dbReference type="EMBL" id="QJQ80242.1"/>
    </source>
</evidence>
<reference evidence="2" key="1">
    <citation type="submission" date="2020-01" db="EMBL/GenBank/DDBJ databases">
        <authorList>
            <person name="Rezuchova I."/>
            <person name="Hyblova M."/>
            <person name="Kudelova M."/>
            <person name="Bohmer M."/>
            <person name="Budis J."/>
            <person name="Szemes T."/>
        </authorList>
    </citation>
    <scope>NUCLEOTIDE SEQUENCE</scope>
    <source>
        <strain evidence="2">4556</strain>
        <strain evidence="1">72</strain>
    </source>
</reference>
<name>A0A6M4EI90_9BETA</name>
<sequence length="50" mass="5591">MLECRGLSDPGHHTVPTARRMAQQMLEAGALDQMMEGMSLQNKESYLTLL</sequence>
<organism evidence="2">
    <name type="scientific">Murine herpesvirus</name>
    <dbReference type="NCBI Taxonomy" id="1431748"/>
    <lineage>
        <taxon>Viruses</taxon>
        <taxon>Duplodnaviria</taxon>
        <taxon>Heunggongvirae</taxon>
        <taxon>Peploviricota</taxon>
        <taxon>Herviviricetes</taxon>
        <taxon>Herpesvirales</taxon>
        <taxon>Orthoherpesviridae</taxon>
        <taxon>Betaherpesvirinae</taxon>
        <taxon>Muromegalovirus</taxon>
    </lineage>
</organism>